<protein>
    <submittedName>
        <fullName evidence="2">STAS domain-containing protein</fullName>
    </submittedName>
</protein>
<gene>
    <name evidence="2" type="ORF">DVH02_22720</name>
</gene>
<dbReference type="InterPro" id="IPR058548">
    <property type="entry name" value="MlaB-like_STAS"/>
</dbReference>
<reference evidence="2 3" key="1">
    <citation type="submission" date="2018-07" db="EMBL/GenBank/DDBJ databases">
        <title>Streptomyces species from bats.</title>
        <authorList>
            <person name="Dunlap C."/>
        </authorList>
    </citation>
    <scope>NUCLEOTIDE SEQUENCE [LARGE SCALE GENOMIC DNA]</scope>
    <source>
        <strain evidence="2 3">AC230</strain>
    </source>
</reference>
<comment type="caution">
    <text evidence="2">The sequence shown here is derived from an EMBL/GenBank/DDBJ whole genome shotgun (WGS) entry which is preliminary data.</text>
</comment>
<dbReference type="AlphaFoldDB" id="A0A370B5K4"/>
<dbReference type="Proteomes" id="UP000253741">
    <property type="component" value="Unassembled WGS sequence"/>
</dbReference>
<evidence type="ECO:0000313" key="2">
    <source>
        <dbReference type="EMBL" id="RDG35942.1"/>
    </source>
</evidence>
<organism evidence="2 3">
    <name type="scientific">Streptomyces corynorhini</name>
    <dbReference type="NCBI Taxonomy" id="2282652"/>
    <lineage>
        <taxon>Bacteria</taxon>
        <taxon>Bacillati</taxon>
        <taxon>Actinomycetota</taxon>
        <taxon>Actinomycetes</taxon>
        <taxon>Kitasatosporales</taxon>
        <taxon>Streptomycetaceae</taxon>
        <taxon>Streptomyces</taxon>
    </lineage>
</organism>
<keyword evidence="3" id="KW-1185">Reference proteome</keyword>
<dbReference type="Gene3D" id="3.30.750.24">
    <property type="entry name" value="STAS domain"/>
    <property type="match status" value="1"/>
</dbReference>
<evidence type="ECO:0000313" key="3">
    <source>
        <dbReference type="Proteomes" id="UP000253741"/>
    </source>
</evidence>
<proteinExistence type="predicted"/>
<dbReference type="EMBL" id="QQNA01000187">
    <property type="protein sequence ID" value="RDG35942.1"/>
    <property type="molecule type" value="Genomic_DNA"/>
</dbReference>
<dbReference type="Pfam" id="PF13466">
    <property type="entry name" value="STAS_2"/>
    <property type="match status" value="1"/>
</dbReference>
<accession>A0A370B5K4</accession>
<dbReference type="OrthoDB" id="4335181at2"/>
<sequence>MSSGRPAGLLGVDDTKPTVLVVAGHIAPADVPRRHEELAAGLPATAADVVCDVGGLVRPTLAAVELLALLQLTARRRGCRVALRGTGRELRLLLDLVGLGALARE</sequence>
<name>A0A370B5K4_9ACTN</name>
<dbReference type="SUPFAM" id="SSF52091">
    <property type="entry name" value="SpoIIaa-like"/>
    <property type="match status" value="1"/>
</dbReference>
<feature type="domain" description="MlaB-like STAS" evidence="1">
    <location>
        <begin position="20"/>
        <end position="99"/>
    </location>
</feature>
<dbReference type="InterPro" id="IPR036513">
    <property type="entry name" value="STAS_dom_sf"/>
</dbReference>
<evidence type="ECO:0000259" key="1">
    <source>
        <dbReference type="Pfam" id="PF13466"/>
    </source>
</evidence>